<accession>A0A1I8PYV7</accession>
<dbReference type="EnsemblMetazoa" id="SCAU012319-RA">
    <property type="protein sequence ID" value="SCAU012319-PA"/>
    <property type="gene ID" value="SCAU012319"/>
</dbReference>
<sequence length="200" mass="20786">MKVFIVLFIFIGINLIEAEGDDSNIASQHNIQTQSLPAGNIAVDEVVVESSLYIKPKPQPQLRRTRNAVFGEFSNSLLPLVLHRRVKRQFGQTQAVANAAANQNSKTNGGLQSSAANAQAQAFNAQGPSGSFGASSAGTATQSLSINSQGTQNAAGASHSLNFNLPNGQSINFASTNSFANGPAGNMANSRGSAVSVNKV</sequence>
<dbReference type="OrthoDB" id="6629392at2759"/>
<feature type="chain" id="PRO_5009327462" evidence="1">
    <location>
        <begin position="19"/>
        <end position="200"/>
    </location>
</feature>
<dbReference type="VEuPathDB" id="VectorBase:SCAU012319"/>
<feature type="signal peptide" evidence="1">
    <location>
        <begin position="1"/>
        <end position="18"/>
    </location>
</feature>
<proteinExistence type="predicted"/>
<evidence type="ECO:0000313" key="3">
    <source>
        <dbReference type="Proteomes" id="UP000095300"/>
    </source>
</evidence>
<reference evidence="2" key="1">
    <citation type="submission" date="2020-05" db="UniProtKB">
        <authorList>
            <consortium name="EnsemblMetazoa"/>
        </authorList>
    </citation>
    <scope>IDENTIFICATION</scope>
    <source>
        <strain evidence="2">USDA</strain>
    </source>
</reference>
<evidence type="ECO:0000256" key="1">
    <source>
        <dbReference type="SAM" id="SignalP"/>
    </source>
</evidence>
<evidence type="ECO:0000313" key="2">
    <source>
        <dbReference type="EnsemblMetazoa" id="SCAU012319-PA"/>
    </source>
</evidence>
<keyword evidence="3" id="KW-1185">Reference proteome</keyword>
<organism evidence="2 3">
    <name type="scientific">Stomoxys calcitrans</name>
    <name type="common">Stable fly</name>
    <name type="synonym">Conops calcitrans</name>
    <dbReference type="NCBI Taxonomy" id="35570"/>
    <lineage>
        <taxon>Eukaryota</taxon>
        <taxon>Metazoa</taxon>
        <taxon>Ecdysozoa</taxon>
        <taxon>Arthropoda</taxon>
        <taxon>Hexapoda</taxon>
        <taxon>Insecta</taxon>
        <taxon>Pterygota</taxon>
        <taxon>Neoptera</taxon>
        <taxon>Endopterygota</taxon>
        <taxon>Diptera</taxon>
        <taxon>Brachycera</taxon>
        <taxon>Muscomorpha</taxon>
        <taxon>Muscoidea</taxon>
        <taxon>Muscidae</taxon>
        <taxon>Stomoxys</taxon>
    </lineage>
</organism>
<keyword evidence="1" id="KW-0732">Signal</keyword>
<dbReference type="Proteomes" id="UP000095300">
    <property type="component" value="Unassembled WGS sequence"/>
</dbReference>
<gene>
    <name evidence="2" type="primary">106092364</name>
</gene>
<name>A0A1I8PYV7_STOCA</name>
<protein>
    <submittedName>
        <fullName evidence="2">Uncharacterized protein</fullName>
    </submittedName>
</protein>
<dbReference type="STRING" id="35570.A0A1I8PYV7"/>
<dbReference type="KEGG" id="scac:106092364"/>
<dbReference type="AlphaFoldDB" id="A0A1I8PYV7"/>